<evidence type="ECO:0000256" key="1">
    <source>
        <dbReference type="ARBA" id="ARBA00018672"/>
    </source>
</evidence>
<dbReference type="Pfam" id="PF13188">
    <property type="entry name" value="PAS_8"/>
    <property type="match status" value="1"/>
</dbReference>
<dbReference type="PANTHER" id="PTHR43156">
    <property type="entry name" value="STAGE II SPORULATION PROTEIN E-RELATED"/>
    <property type="match status" value="1"/>
</dbReference>
<organism evidence="7 8">
    <name type="scientific">Selenihalanaerobacter shriftii</name>
    <dbReference type="NCBI Taxonomy" id="142842"/>
    <lineage>
        <taxon>Bacteria</taxon>
        <taxon>Bacillati</taxon>
        <taxon>Bacillota</taxon>
        <taxon>Clostridia</taxon>
        <taxon>Halanaerobiales</taxon>
        <taxon>Halobacteroidaceae</taxon>
        <taxon>Selenihalanaerobacter</taxon>
    </lineage>
</organism>
<comment type="function">
    <text evidence="3">May play the central regulatory role in sporulation. It may be an element of the effector pathway responsible for the activation of sporulation genes in response to nutritional stress. Spo0A may act in concert with spo0H (a sigma factor) to control the expression of some genes that are critical to the sporulation process.</text>
</comment>
<dbReference type="OrthoDB" id="9763484at2"/>
<accession>A0A1T4KEJ2</accession>
<evidence type="ECO:0000256" key="3">
    <source>
        <dbReference type="ARBA" id="ARBA00024867"/>
    </source>
</evidence>
<dbReference type="Pfam" id="PF07228">
    <property type="entry name" value="SpoIIE"/>
    <property type="match status" value="1"/>
</dbReference>
<name>A0A1T4KEJ2_9FIRM</name>
<feature type="domain" description="PAS" evidence="6">
    <location>
        <begin position="287"/>
        <end position="335"/>
    </location>
</feature>
<evidence type="ECO:0000313" key="7">
    <source>
        <dbReference type="EMBL" id="SJZ40796.1"/>
    </source>
</evidence>
<dbReference type="InterPro" id="IPR001932">
    <property type="entry name" value="PPM-type_phosphatase-like_dom"/>
</dbReference>
<dbReference type="SMART" id="SM00448">
    <property type="entry name" value="REC"/>
    <property type="match status" value="1"/>
</dbReference>
<dbReference type="InterPro" id="IPR000014">
    <property type="entry name" value="PAS"/>
</dbReference>
<dbReference type="Gene3D" id="3.30.450.20">
    <property type="entry name" value="PAS domain"/>
    <property type="match status" value="1"/>
</dbReference>
<dbReference type="SMART" id="SM00091">
    <property type="entry name" value="PAS"/>
    <property type="match status" value="1"/>
</dbReference>
<feature type="modified residue" description="4-aspartylphosphate" evidence="4">
    <location>
        <position position="52"/>
    </location>
</feature>
<dbReference type="Gene3D" id="3.60.40.10">
    <property type="entry name" value="PPM-type phosphatase domain"/>
    <property type="match status" value="1"/>
</dbReference>
<dbReference type="AlphaFoldDB" id="A0A1T4KEJ2"/>
<dbReference type="PROSITE" id="PS50110">
    <property type="entry name" value="RESPONSE_REGULATORY"/>
    <property type="match status" value="1"/>
</dbReference>
<gene>
    <name evidence="7" type="ORF">SAMN02745118_00740</name>
</gene>
<dbReference type="Gene3D" id="3.30.450.40">
    <property type="match status" value="1"/>
</dbReference>
<dbReference type="InterPro" id="IPR011006">
    <property type="entry name" value="CheY-like_superfamily"/>
</dbReference>
<feature type="domain" description="Response regulatory" evidence="5">
    <location>
        <begin position="5"/>
        <end position="116"/>
    </location>
</feature>
<evidence type="ECO:0000259" key="6">
    <source>
        <dbReference type="PROSITE" id="PS50112"/>
    </source>
</evidence>
<dbReference type="SUPFAM" id="SSF52172">
    <property type="entry name" value="CheY-like"/>
    <property type="match status" value="1"/>
</dbReference>
<dbReference type="Gene3D" id="3.40.50.2300">
    <property type="match status" value="1"/>
</dbReference>
<dbReference type="GO" id="GO:0000160">
    <property type="term" value="P:phosphorelay signal transduction system"/>
    <property type="evidence" value="ECO:0007669"/>
    <property type="project" value="InterPro"/>
</dbReference>
<dbReference type="SUPFAM" id="SSF55785">
    <property type="entry name" value="PYP-like sensor domain (PAS domain)"/>
    <property type="match status" value="1"/>
</dbReference>
<evidence type="ECO:0000259" key="5">
    <source>
        <dbReference type="PROSITE" id="PS50110"/>
    </source>
</evidence>
<protein>
    <recommendedName>
        <fullName evidence="1">Stage 0 sporulation protein A homolog</fullName>
    </recommendedName>
</protein>
<evidence type="ECO:0000256" key="4">
    <source>
        <dbReference type="PROSITE-ProRule" id="PRU00169"/>
    </source>
</evidence>
<dbReference type="CDD" id="cd00130">
    <property type="entry name" value="PAS"/>
    <property type="match status" value="1"/>
</dbReference>
<dbReference type="InterPro" id="IPR052016">
    <property type="entry name" value="Bact_Sigma-Reg"/>
</dbReference>
<sequence>MYKDKILIIEDSKTQIKYLEKCLTDYQVIVKQNGKEGMEAALIDGPDLILLDLTLPDIDGLELCRRMKKRNELQEIPIIILTTRNDLKKAFKLGIDDYLQKPFSKEELLARIKTRLAMSKMQGITKEIINSSSRLQQMMSHNNLDMLLNNILFYLKQTIPKLKKLIFWCKREDGYYLKASYGYPDSLKESIYFNIDLKDGLNHIENFADYITLLDSNQNSLETIKKYFSERKISLFSIKIDDEYHGVLSYEASMSLTNEEFDLLQLYLSNVSKLIKNKIYEERIKLSESRYRTLFEKIYDGILITDSEGKITFVNQQVSQVLNESRDQLIGTDYLRGRYIDLDNDEVEIPKGNKLKKLIDILESSNSQRTDPINFRCKLEMDGQQDKFLKGTVTSLEKFSDFKRNINSKEYIFIIRDITDQILKTKLKEVEYTLFKMGDSDNDIKQISEAFTVELKKVLDIIGVAIYFKDYNDMLDLSSHSGIQNNIISKIKLKNVNNCLYTITKEAAMKREFIFREINISCQCLKRMGVECEVNSLNMYVTCKECKGCNNCGYENIDGDKSYRIIALPLIYNKELIGVLQLITSNNNFLIKSNLELLSGFSEEVANFFNTKKLQLQLQDKHQNLLENITKARKIQESLFPNVLPEVPGIGLATWHTFAKHMGGDFYDIFRIDDEYLGFYLADVSGHGIDAALMTMFIKSNIEPYIIVNGEKKIKSPKEVIADLNYKYQNENFPADNFITIFYGVLNYKIGRLVYSATGFVNFPIRFNKNGWEELVCPGKVINTYIKELDLVEKEVNLKSGDNLFMYTDGVIEETNGTQQIYGKERLINNLCNHHDLQEDKLMERVKENFNFYVNEKIYNDDITCILLKFK</sequence>
<dbReference type="InterPro" id="IPR035965">
    <property type="entry name" value="PAS-like_dom_sf"/>
</dbReference>
<dbReference type="PROSITE" id="PS50112">
    <property type="entry name" value="PAS"/>
    <property type="match status" value="1"/>
</dbReference>
<dbReference type="PANTHER" id="PTHR43156:SF2">
    <property type="entry name" value="STAGE II SPORULATION PROTEIN E"/>
    <property type="match status" value="1"/>
</dbReference>
<dbReference type="InterPro" id="IPR029016">
    <property type="entry name" value="GAF-like_dom_sf"/>
</dbReference>
<dbReference type="EMBL" id="FUWM01000006">
    <property type="protein sequence ID" value="SJZ40796.1"/>
    <property type="molecule type" value="Genomic_DNA"/>
</dbReference>
<dbReference type="RefSeq" id="WP_078809240.1">
    <property type="nucleotide sequence ID" value="NZ_FUWM01000006.1"/>
</dbReference>
<dbReference type="SMART" id="SM00331">
    <property type="entry name" value="PP2C_SIG"/>
    <property type="match status" value="1"/>
</dbReference>
<dbReference type="STRING" id="142842.SAMN02745118_00740"/>
<keyword evidence="2" id="KW-0378">Hydrolase</keyword>
<proteinExistence type="predicted"/>
<dbReference type="GO" id="GO:0016791">
    <property type="term" value="F:phosphatase activity"/>
    <property type="evidence" value="ECO:0007669"/>
    <property type="project" value="TreeGrafter"/>
</dbReference>
<dbReference type="InterPro" id="IPR036457">
    <property type="entry name" value="PPM-type-like_dom_sf"/>
</dbReference>
<dbReference type="NCBIfam" id="TIGR00229">
    <property type="entry name" value="sensory_box"/>
    <property type="match status" value="1"/>
</dbReference>
<dbReference type="Proteomes" id="UP000190625">
    <property type="component" value="Unassembled WGS sequence"/>
</dbReference>
<evidence type="ECO:0000313" key="8">
    <source>
        <dbReference type="Proteomes" id="UP000190625"/>
    </source>
</evidence>
<evidence type="ECO:0000256" key="2">
    <source>
        <dbReference type="ARBA" id="ARBA00022801"/>
    </source>
</evidence>
<reference evidence="8" key="1">
    <citation type="submission" date="2017-02" db="EMBL/GenBank/DDBJ databases">
        <authorList>
            <person name="Varghese N."/>
            <person name="Submissions S."/>
        </authorList>
    </citation>
    <scope>NUCLEOTIDE SEQUENCE [LARGE SCALE GENOMIC DNA]</scope>
    <source>
        <strain evidence="8">ATCC BAA-73</strain>
    </source>
</reference>
<dbReference type="Pfam" id="PF00072">
    <property type="entry name" value="Response_reg"/>
    <property type="match status" value="1"/>
</dbReference>
<keyword evidence="8" id="KW-1185">Reference proteome</keyword>
<dbReference type="InterPro" id="IPR001789">
    <property type="entry name" value="Sig_transdc_resp-reg_receiver"/>
</dbReference>
<keyword evidence="4" id="KW-0597">Phosphoprotein</keyword>